<keyword evidence="2" id="KW-0328">Glycosyltransferase</keyword>
<dbReference type="AlphaFoldDB" id="A0A1M7CGJ4"/>
<dbReference type="RefSeq" id="WP_084732922.1">
    <property type="nucleotide sequence ID" value="NZ_FRBN01000025.1"/>
</dbReference>
<evidence type="ECO:0000313" key="5">
    <source>
        <dbReference type="EMBL" id="SHL66353.1"/>
    </source>
</evidence>
<keyword evidence="6" id="KW-1185">Reference proteome</keyword>
<evidence type="ECO:0000256" key="1">
    <source>
        <dbReference type="ARBA" id="ARBA00006739"/>
    </source>
</evidence>
<sequence length="295" mass="32866">MANTGTGKAIPEIAIIIPHYNDVVRLERCLAALQENDLSGCELLVVDNGSTQPLGEIQARFPDIRFITETEKGAAAARNRGVCETSAPQLMFIDADCVAAPDWVRVGRAVANRADLIGGRVEVFDETPPPRSGAEAFETVFAFDFRQYIEVQGFSGTGNLITRRDVFEDVGPFRGGVSEDTDWSFRATAKGYRLIYEDGLRVGHPSRQDWAALRGKWRRLTKEQFGLKVHSPKTRLFWVLKALAMPASILVHLFRVLTSPKLSGLPDRLRAAGTLIRLRLLRMVWMLRQAMGLDI</sequence>
<dbReference type="STRING" id="1054996.SAMN05444414_12525"/>
<dbReference type="SUPFAM" id="SSF53448">
    <property type="entry name" value="Nucleotide-diphospho-sugar transferases"/>
    <property type="match status" value="1"/>
</dbReference>
<organism evidence="5 6">
    <name type="scientific">Roseovarius marisflavi</name>
    <dbReference type="NCBI Taxonomy" id="1054996"/>
    <lineage>
        <taxon>Bacteria</taxon>
        <taxon>Pseudomonadati</taxon>
        <taxon>Pseudomonadota</taxon>
        <taxon>Alphaproteobacteria</taxon>
        <taxon>Rhodobacterales</taxon>
        <taxon>Roseobacteraceae</taxon>
        <taxon>Roseovarius</taxon>
    </lineage>
</organism>
<evidence type="ECO:0000313" key="6">
    <source>
        <dbReference type="Proteomes" id="UP000184191"/>
    </source>
</evidence>
<evidence type="ECO:0000256" key="3">
    <source>
        <dbReference type="ARBA" id="ARBA00022679"/>
    </source>
</evidence>
<gene>
    <name evidence="5" type="ORF">SAMN05444414_12525</name>
</gene>
<dbReference type="PANTHER" id="PTHR43179:SF12">
    <property type="entry name" value="GALACTOFURANOSYLTRANSFERASE GLFT2"/>
    <property type="match status" value="1"/>
</dbReference>
<evidence type="ECO:0000256" key="2">
    <source>
        <dbReference type="ARBA" id="ARBA00022676"/>
    </source>
</evidence>
<keyword evidence="3 5" id="KW-0808">Transferase</keyword>
<dbReference type="InterPro" id="IPR001173">
    <property type="entry name" value="Glyco_trans_2-like"/>
</dbReference>
<dbReference type="InterPro" id="IPR029044">
    <property type="entry name" value="Nucleotide-diphossugar_trans"/>
</dbReference>
<dbReference type="GO" id="GO:0016757">
    <property type="term" value="F:glycosyltransferase activity"/>
    <property type="evidence" value="ECO:0007669"/>
    <property type="project" value="UniProtKB-KW"/>
</dbReference>
<protein>
    <submittedName>
        <fullName evidence="5">Glycosyltransferase, GT2 family</fullName>
    </submittedName>
</protein>
<accession>A0A1M7CGJ4</accession>
<feature type="domain" description="Glycosyltransferase 2-like" evidence="4">
    <location>
        <begin position="15"/>
        <end position="169"/>
    </location>
</feature>
<dbReference type="EMBL" id="FRBN01000025">
    <property type="protein sequence ID" value="SHL66353.1"/>
    <property type="molecule type" value="Genomic_DNA"/>
</dbReference>
<dbReference type="Gene3D" id="3.90.550.10">
    <property type="entry name" value="Spore Coat Polysaccharide Biosynthesis Protein SpsA, Chain A"/>
    <property type="match status" value="1"/>
</dbReference>
<dbReference type="PANTHER" id="PTHR43179">
    <property type="entry name" value="RHAMNOSYLTRANSFERASE WBBL"/>
    <property type="match status" value="1"/>
</dbReference>
<proteinExistence type="inferred from homology"/>
<comment type="similarity">
    <text evidence="1">Belongs to the glycosyltransferase 2 family.</text>
</comment>
<reference evidence="6" key="1">
    <citation type="submission" date="2016-11" db="EMBL/GenBank/DDBJ databases">
        <authorList>
            <person name="Varghese N."/>
            <person name="Submissions S."/>
        </authorList>
    </citation>
    <scope>NUCLEOTIDE SEQUENCE [LARGE SCALE GENOMIC DNA]</scope>
    <source>
        <strain evidence="6">DSM 29327</strain>
    </source>
</reference>
<dbReference type="Pfam" id="PF00535">
    <property type="entry name" value="Glycos_transf_2"/>
    <property type="match status" value="1"/>
</dbReference>
<evidence type="ECO:0000259" key="4">
    <source>
        <dbReference type="Pfam" id="PF00535"/>
    </source>
</evidence>
<name>A0A1M7CGJ4_9RHOB</name>
<dbReference type="OrthoDB" id="6653642at2"/>
<dbReference type="Proteomes" id="UP000184191">
    <property type="component" value="Unassembled WGS sequence"/>
</dbReference>